<protein>
    <submittedName>
        <fullName evidence="1">Uncharacterized protein</fullName>
    </submittedName>
</protein>
<dbReference type="AlphaFoldDB" id="A0A840Q4Z7"/>
<dbReference type="Proteomes" id="UP000557217">
    <property type="component" value="Unassembled WGS sequence"/>
</dbReference>
<comment type="caution">
    <text evidence="1">The sequence shown here is derived from an EMBL/GenBank/DDBJ whole genome shotgun (WGS) entry which is preliminary data.</text>
</comment>
<evidence type="ECO:0000313" key="1">
    <source>
        <dbReference type="EMBL" id="MBB5150056.1"/>
    </source>
</evidence>
<dbReference type="RefSeq" id="WP_016837626.1">
    <property type="nucleotide sequence ID" value="NZ_AP018335.1"/>
</dbReference>
<organism evidence="1 2">
    <name type="scientific">Ureibacillus thermosphaericus</name>
    <dbReference type="NCBI Taxonomy" id="51173"/>
    <lineage>
        <taxon>Bacteria</taxon>
        <taxon>Bacillati</taxon>
        <taxon>Bacillota</taxon>
        <taxon>Bacilli</taxon>
        <taxon>Bacillales</taxon>
        <taxon>Caryophanaceae</taxon>
        <taxon>Ureibacillus</taxon>
    </lineage>
</organism>
<sequence>MSEEYKEFLKEKEIIEKYLEKGLKIEKIYENLDGTVVKFSNSDEEIILTTPNARKLIVTKLIHA</sequence>
<proteinExistence type="predicted"/>
<accession>A0A840Q4Z7</accession>
<gene>
    <name evidence="1" type="ORF">HNR36_002455</name>
</gene>
<keyword evidence="2" id="KW-1185">Reference proteome</keyword>
<dbReference type="EMBL" id="JACHGZ010000036">
    <property type="protein sequence ID" value="MBB5150056.1"/>
    <property type="molecule type" value="Genomic_DNA"/>
</dbReference>
<name>A0A840Q4Z7_URETH</name>
<reference evidence="1 2" key="1">
    <citation type="submission" date="2020-08" db="EMBL/GenBank/DDBJ databases">
        <title>Genomic Encyclopedia of Type Strains, Phase IV (KMG-IV): sequencing the most valuable type-strain genomes for metagenomic binning, comparative biology and taxonomic classification.</title>
        <authorList>
            <person name="Goeker M."/>
        </authorList>
    </citation>
    <scope>NUCLEOTIDE SEQUENCE [LARGE SCALE GENOMIC DNA]</scope>
    <source>
        <strain evidence="1 2">DSM 10633</strain>
    </source>
</reference>
<evidence type="ECO:0000313" key="2">
    <source>
        <dbReference type="Proteomes" id="UP000557217"/>
    </source>
</evidence>